<organism evidence="1 2">
    <name type="scientific">Vibrio ishigakensis</name>
    <dbReference type="NCBI Taxonomy" id="1481914"/>
    <lineage>
        <taxon>Bacteria</taxon>
        <taxon>Pseudomonadati</taxon>
        <taxon>Pseudomonadota</taxon>
        <taxon>Gammaproteobacteria</taxon>
        <taxon>Vibrionales</taxon>
        <taxon>Vibrionaceae</taxon>
        <taxon>Vibrio</taxon>
    </lineage>
</organism>
<comment type="caution">
    <text evidence="1">The sequence shown here is derived from an EMBL/GenBank/DDBJ whole genome shotgun (WGS) entry which is preliminary data.</text>
</comment>
<dbReference type="AlphaFoldDB" id="A0A0B8NY46"/>
<evidence type="ECO:0000313" key="2">
    <source>
        <dbReference type="Proteomes" id="UP000031671"/>
    </source>
</evidence>
<reference evidence="1 2" key="2">
    <citation type="submission" date="2015-01" db="EMBL/GenBank/DDBJ databases">
        <authorList>
            <consortium name="NBRP consortium"/>
            <person name="Sawabe T."/>
            <person name="Meirelles P."/>
            <person name="Feng G."/>
            <person name="Sayaka M."/>
            <person name="Hattori M."/>
            <person name="Ohkuma M."/>
        </authorList>
    </citation>
    <scope>NUCLEOTIDE SEQUENCE [LARGE SCALE GENOMIC DNA]</scope>
    <source>
        <strain evidence="2">JCM 19231</strain>
    </source>
</reference>
<reference evidence="1 2" key="1">
    <citation type="submission" date="2015-01" db="EMBL/GenBank/DDBJ databases">
        <title>Vibrio sp. C1 JCM 19231 whole genome shotgun sequence.</title>
        <authorList>
            <person name="Sawabe T."/>
            <person name="Meirelles P."/>
            <person name="Feng G."/>
            <person name="Sayaka M."/>
            <person name="Hattori M."/>
            <person name="Ohkuma M."/>
        </authorList>
    </citation>
    <scope>NUCLEOTIDE SEQUENCE [LARGE SCALE GENOMIC DNA]</scope>
    <source>
        <strain evidence="2">JCM 19231</strain>
    </source>
</reference>
<protein>
    <submittedName>
        <fullName evidence="1">Uncharacterized protein</fullName>
    </submittedName>
</protein>
<keyword evidence="2" id="KW-1185">Reference proteome</keyword>
<proteinExistence type="predicted"/>
<evidence type="ECO:0000313" key="1">
    <source>
        <dbReference type="EMBL" id="GAM55644.1"/>
    </source>
</evidence>
<dbReference type="Proteomes" id="UP000031671">
    <property type="component" value="Unassembled WGS sequence"/>
</dbReference>
<sequence>MSEKERKNKTTDIWPLTPSIERLNIEILRIIKETGQEGKIREPDIEVLVDLLAAIARENSLGELADKTTPMIESDLLKFKHAVKPFEYSSLQYKLVQDLNSIERRAEEYPLLSPQNVGELCRLPNPSYDVFKLIREQKLLSFTFGESNTFLLPEFQFNLASNETWEPVPYLCVLFAEVSDWIAFEWFTTYTADLGMTPAAALQNTHLHEELADLAGLYVGECRCAHLSFLG</sequence>
<name>A0A0B8NY46_9VIBR</name>
<accession>A0A0B8NY46</accession>
<dbReference type="RefSeq" id="WP_261833656.1">
    <property type="nucleotide sequence ID" value="NZ_AP024881.1"/>
</dbReference>
<gene>
    <name evidence="1" type="ORF">JCM19231_2996</name>
</gene>
<dbReference type="EMBL" id="BBRZ01000016">
    <property type="protein sequence ID" value="GAM55644.1"/>
    <property type="molecule type" value="Genomic_DNA"/>
</dbReference>